<reference evidence="7" key="2">
    <citation type="journal article" date="2020" name="Microorganisms">
        <title>Osmotic Adaptation and Compatible Solute Biosynthesis of Phototrophic Bacteria as Revealed from Genome Analyses.</title>
        <authorList>
            <person name="Imhoff J.F."/>
            <person name="Rahn T."/>
            <person name="Kunzel S."/>
            <person name="Keller A."/>
            <person name="Neulinger S.C."/>
        </authorList>
    </citation>
    <scope>NUCLEOTIDE SEQUENCE</scope>
    <source>
        <strain evidence="7">DSM 11080</strain>
    </source>
</reference>
<dbReference type="GO" id="GO:0006779">
    <property type="term" value="P:porphyrin-containing compound biosynthetic process"/>
    <property type="evidence" value="ECO:0007669"/>
    <property type="project" value="TreeGrafter"/>
</dbReference>
<dbReference type="CDD" id="cd01335">
    <property type="entry name" value="Radical_SAM"/>
    <property type="match status" value="1"/>
</dbReference>
<reference evidence="7" key="1">
    <citation type="submission" date="2017-08" db="EMBL/GenBank/DDBJ databases">
        <authorList>
            <person name="Imhoff J.F."/>
            <person name="Rahn T."/>
            <person name="Kuenzel S."/>
            <person name="Neulinger S.C."/>
        </authorList>
    </citation>
    <scope>NUCLEOTIDE SEQUENCE</scope>
    <source>
        <strain evidence="7">DSM 11080</strain>
    </source>
</reference>
<dbReference type="PROSITE" id="PS51918">
    <property type="entry name" value="RADICAL_SAM"/>
    <property type="match status" value="1"/>
</dbReference>
<evidence type="ECO:0000256" key="4">
    <source>
        <dbReference type="ARBA" id="ARBA00023004"/>
    </source>
</evidence>
<keyword evidence="5" id="KW-0411">Iron-sulfur</keyword>
<protein>
    <submittedName>
        <fullName evidence="7">Heme utilization radical SAM enzyme HutW</fullName>
    </submittedName>
</protein>
<evidence type="ECO:0000313" key="8">
    <source>
        <dbReference type="Proteomes" id="UP001296776"/>
    </source>
</evidence>
<dbReference type="InterPro" id="IPR013785">
    <property type="entry name" value="Aldolase_TIM"/>
</dbReference>
<dbReference type="InterPro" id="IPR034505">
    <property type="entry name" value="Coproporphyrinogen-III_oxidase"/>
</dbReference>
<dbReference type="Pfam" id="PF04055">
    <property type="entry name" value="Radical_SAM"/>
    <property type="match status" value="1"/>
</dbReference>
<dbReference type="SFLD" id="SFLDG01065">
    <property type="entry name" value="anaerobic_coproporphyrinogen-I"/>
    <property type="match status" value="1"/>
</dbReference>
<evidence type="ECO:0000256" key="1">
    <source>
        <dbReference type="ARBA" id="ARBA00001966"/>
    </source>
</evidence>
<dbReference type="AlphaFoldDB" id="A0AAJ0XBC6"/>
<dbReference type="GO" id="GO:0046872">
    <property type="term" value="F:metal ion binding"/>
    <property type="evidence" value="ECO:0007669"/>
    <property type="project" value="UniProtKB-KW"/>
</dbReference>
<dbReference type="PANTHER" id="PTHR13932">
    <property type="entry name" value="COPROPORPHYRINIGEN III OXIDASE"/>
    <property type="match status" value="1"/>
</dbReference>
<keyword evidence="8" id="KW-1185">Reference proteome</keyword>
<evidence type="ECO:0000259" key="6">
    <source>
        <dbReference type="PROSITE" id="PS51918"/>
    </source>
</evidence>
<dbReference type="Gene3D" id="3.20.20.70">
    <property type="entry name" value="Aldolase class I"/>
    <property type="match status" value="1"/>
</dbReference>
<dbReference type="InterPro" id="IPR026332">
    <property type="entry name" value="HutW"/>
</dbReference>
<evidence type="ECO:0000256" key="5">
    <source>
        <dbReference type="ARBA" id="ARBA00023014"/>
    </source>
</evidence>
<dbReference type="SFLD" id="SFLDF00311">
    <property type="entry name" value="heme_degradation_proteins_(Hut"/>
    <property type="match status" value="1"/>
</dbReference>
<comment type="cofactor">
    <cofactor evidence="1">
        <name>[4Fe-4S] cluster</name>
        <dbReference type="ChEBI" id="CHEBI:49883"/>
    </cofactor>
</comment>
<name>A0AAJ0XBC6_9GAMM</name>
<evidence type="ECO:0000313" key="7">
    <source>
        <dbReference type="EMBL" id="MBK1706010.1"/>
    </source>
</evidence>
<dbReference type="RefSeq" id="WP_200347358.1">
    <property type="nucleotide sequence ID" value="NZ_NRSJ01000032.1"/>
</dbReference>
<evidence type="ECO:0000256" key="2">
    <source>
        <dbReference type="ARBA" id="ARBA00022691"/>
    </source>
</evidence>
<proteinExistence type="predicted"/>
<sequence>MTPNRPVIAHRPLEAFFARESSAPLAQAFSGQRPVHPFVGLTPVDPSELTALWQQLTETPLGHPAVAYVHVPYCANHCLFCGFYQNAWREEAGSAYVDALITQLQRERDRPDLSEAAIRAVYFGGGTPTLLSAADLARAIEAVRETLPLAADCEITVEGRVRGFGLDKARAAFTAGANRLSLGVQTFDERLRQRLGRKASRAELLSALEGLMGLDQGAIVIDLIFGLPEQDAALWADDLDTAIALGLDGVDLYALKQMRNTPLASAIATGKLRPAAPEQLGRFYQQGAERLDAARWEPLSSSHWRQGTRERNLYNLLVKAGADCLAIGAGAGGSLHRGERAYSFRNTADVDDYQRRLTQGEPVMTGLMRHSPHARLFNRIKGELERGHLDLVGLAAELQAHADRELASLTDPLFAQWQRAGLVMRDGRWLELTLAGRFWQVPLTQNLLEWLDQCLRETPSNA</sequence>
<organism evidence="7 8">
    <name type="scientific">Halochromatium glycolicum</name>
    <dbReference type="NCBI Taxonomy" id="85075"/>
    <lineage>
        <taxon>Bacteria</taxon>
        <taxon>Pseudomonadati</taxon>
        <taxon>Pseudomonadota</taxon>
        <taxon>Gammaproteobacteria</taxon>
        <taxon>Chromatiales</taxon>
        <taxon>Chromatiaceae</taxon>
        <taxon>Halochromatium</taxon>
    </lineage>
</organism>
<dbReference type="InterPro" id="IPR007197">
    <property type="entry name" value="rSAM"/>
</dbReference>
<dbReference type="Proteomes" id="UP001296776">
    <property type="component" value="Unassembled WGS sequence"/>
</dbReference>
<dbReference type="InterPro" id="IPR058240">
    <property type="entry name" value="rSAM_sf"/>
</dbReference>
<dbReference type="InterPro" id="IPR006638">
    <property type="entry name" value="Elp3/MiaA/NifB-like_rSAM"/>
</dbReference>
<feature type="domain" description="Radical SAM core" evidence="6">
    <location>
        <begin position="59"/>
        <end position="306"/>
    </location>
</feature>
<dbReference type="SMART" id="SM00729">
    <property type="entry name" value="Elp3"/>
    <property type="match status" value="1"/>
</dbReference>
<dbReference type="SUPFAM" id="SSF102114">
    <property type="entry name" value="Radical SAM enzymes"/>
    <property type="match status" value="1"/>
</dbReference>
<dbReference type="NCBIfam" id="TIGR04107">
    <property type="entry name" value="rSAM_HutW"/>
    <property type="match status" value="1"/>
</dbReference>
<keyword evidence="4" id="KW-0408">Iron</keyword>
<keyword evidence="3" id="KW-0479">Metal-binding</keyword>
<dbReference type="GO" id="GO:0003824">
    <property type="term" value="F:catalytic activity"/>
    <property type="evidence" value="ECO:0007669"/>
    <property type="project" value="InterPro"/>
</dbReference>
<evidence type="ECO:0000256" key="3">
    <source>
        <dbReference type="ARBA" id="ARBA00022723"/>
    </source>
</evidence>
<dbReference type="GO" id="GO:0051539">
    <property type="term" value="F:4 iron, 4 sulfur cluster binding"/>
    <property type="evidence" value="ECO:0007669"/>
    <property type="project" value="TreeGrafter"/>
</dbReference>
<comment type="caution">
    <text evidence="7">The sequence shown here is derived from an EMBL/GenBank/DDBJ whole genome shotgun (WGS) entry which is preliminary data.</text>
</comment>
<dbReference type="PANTHER" id="PTHR13932:SF9">
    <property type="entry name" value="COPROPORPHYRINOGEN III OXIDASE"/>
    <property type="match status" value="1"/>
</dbReference>
<accession>A0AAJ0XBC6</accession>
<dbReference type="GO" id="GO:0005737">
    <property type="term" value="C:cytoplasm"/>
    <property type="evidence" value="ECO:0007669"/>
    <property type="project" value="TreeGrafter"/>
</dbReference>
<gene>
    <name evidence="7" type="ORF">CKO40_15955</name>
</gene>
<dbReference type="SFLD" id="SFLDS00029">
    <property type="entry name" value="Radical_SAM"/>
    <property type="match status" value="1"/>
</dbReference>
<dbReference type="EMBL" id="NRSJ01000032">
    <property type="protein sequence ID" value="MBK1706010.1"/>
    <property type="molecule type" value="Genomic_DNA"/>
</dbReference>
<keyword evidence="2" id="KW-0949">S-adenosyl-L-methionine</keyword>